<dbReference type="OrthoDB" id="9784297at2"/>
<dbReference type="GO" id="GO:0016887">
    <property type="term" value="F:ATP hydrolysis activity"/>
    <property type="evidence" value="ECO:0007669"/>
    <property type="project" value="InterPro"/>
</dbReference>
<comment type="subcellular location">
    <subcellularLocation>
        <location evidence="1">Cell membrane</location>
        <topology evidence="1">Peripheral membrane protein</topology>
    </subcellularLocation>
</comment>
<evidence type="ECO:0000256" key="6">
    <source>
        <dbReference type="ARBA" id="ARBA00023065"/>
    </source>
</evidence>
<dbReference type="RefSeq" id="WP_054677069.1">
    <property type="nucleotide sequence ID" value="NZ_AYYO01000055.1"/>
</dbReference>
<evidence type="ECO:0000256" key="5">
    <source>
        <dbReference type="ARBA" id="ARBA00023004"/>
    </source>
</evidence>
<dbReference type="Proteomes" id="UP000051679">
    <property type="component" value="Unassembled WGS sequence"/>
</dbReference>
<dbReference type="AlphaFoldDB" id="A0A0R1ZHP9"/>
<dbReference type="GO" id="GO:0006826">
    <property type="term" value="P:iron ion transport"/>
    <property type="evidence" value="ECO:0007669"/>
    <property type="project" value="UniProtKB-KW"/>
</dbReference>
<keyword evidence="7" id="KW-0472">Membrane</keyword>
<dbReference type="InterPro" id="IPR003593">
    <property type="entry name" value="AAA+_ATPase"/>
</dbReference>
<organism evidence="9 10">
    <name type="scientific">Lacticaseibacillus sharpeae JCM 1186 = DSM 20505</name>
    <dbReference type="NCBI Taxonomy" id="1291052"/>
    <lineage>
        <taxon>Bacteria</taxon>
        <taxon>Bacillati</taxon>
        <taxon>Bacillota</taxon>
        <taxon>Bacilli</taxon>
        <taxon>Lactobacillales</taxon>
        <taxon>Lactobacillaceae</taxon>
        <taxon>Lacticaseibacillus</taxon>
    </lineage>
</organism>
<evidence type="ECO:0000313" key="10">
    <source>
        <dbReference type="Proteomes" id="UP000051679"/>
    </source>
</evidence>
<dbReference type="InterPro" id="IPR027417">
    <property type="entry name" value="P-loop_NTPase"/>
</dbReference>
<protein>
    <recommendedName>
        <fullName evidence="8">AAA+ ATPase domain-containing protein</fullName>
    </recommendedName>
</protein>
<evidence type="ECO:0000256" key="2">
    <source>
        <dbReference type="ARBA" id="ARBA00022448"/>
    </source>
</evidence>
<keyword evidence="3" id="KW-1003">Cell membrane</keyword>
<feature type="domain" description="AAA+ ATPase" evidence="8">
    <location>
        <begin position="46"/>
        <end position="258"/>
    </location>
</feature>
<reference evidence="9 10" key="1">
    <citation type="journal article" date="2015" name="Genome Announc.">
        <title>Expanding the biotechnology potential of lactobacilli through comparative genomics of 213 strains and associated genera.</title>
        <authorList>
            <person name="Sun Z."/>
            <person name="Harris H.M."/>
            <person name="McCann A."/>
            <person name="Guo C."/>
            <person name="Argimon S."/>
            <person name="Zhang W."/>
            <person name="Yang X."/>
            <person name="Jeffery I.B."/>
            <person name="Cooney J.C."/>
            <person name="Kagawa T.F."/>
            <person name="Liu W."/>
            <person name="Song Y."/>
            <person name="Salvetti E."/>
            <person name="Wrobel A."/>
            <person name="Rasinkangas P."/>
            <person name="Parkhill J."/>
            <person name="Rea M.C."/>
            <person name="O'Sullivan O."/>
            <person name="Ritari J."/>
            <person name="Douillard F.P."/>
            <person name="Paul Ross R."/>
            <person name="Yang R."/>
            <person name="Briner A.E."/>
            <person name="Felis G.E."/>
            <person name="de Vos W.M."/>
            <person name="Barrangou R."/>
            <person name="Klaenhammer T.R."/>
            <person name="Caufield P.W."/>
            <person name="Cui Y."/>
            <person name="Zhang H."/>
            <person name="O'Toole P.W."/>
        </authorList>
    </citation>
    <scope>NUCLEOTIDE SEQUENCE [LARGE SCALE GENOMIC DNA]</scope>
    <source>
        <strain evidence="9 10">DSM 20505</strain>
    </source>
</reference>
<dbReference type="SUPFAM" id="SSF52540">
    <property type="entry name" value="P-loop containing nucleoside triphosphate hydrolases"/>
    <property type="match status" value="1"/>
</dbReference>
<name>A0A0R1ZHP9_9LACO</name>
<dbReference type="SMART" id="SM00382">
    <property type="entry name" value="AAA"/>
    <property type="match status" value="1"/>
</dbReference>
<dbReference type="GO" id="GO:0005524">
    <property type="term" value="F:ATP binding"/>
    <property type="evidence" value="ECO:0007669"/>
    <property type="project" value="InterPro"/>
</dbReference>
<dbReference type="PANTHER" id="PTHR42771">
    <property type="entry name" value="IRON(3+)-HYDROXAMATE IMPORT ATP-BINDING PROTEIN FHUC"/>
    <property type="match status" value="1"/>
</dbReference>
<dbReference type="Gene3D" id="3.40.50.300">
    <property type="entry name" value="P-loop containing nucleotide triphosphate hydrolases"/>
    <property type="match status" value="1"/>
</dbReference>
<evidence type="ECO:0000256" key="1">
    <source>
        <dbReference type="ARBA" id="ARBA00004202"/>
    </source>
</evidence>
<keyword evidence="5" id="KW-0408">Iron</keyword>
<evidence type="ECO:0000259" key="8">
    <source>
        <dbReference type="SMART" id="SM00382"/>
    </source>
</evidence>
<gene>
    <name evidence="9" type="ORF">FC18_GL000253</name>
</gene>
<accession>A0A0R1ZHP9</accession>
<proteinExistence type="predicted"/>
<dbReference type="Pfam" id="PF13304">
    <property type="entry name" value="AAA_21"/>
    <property type="match status" value="1"/>
</dbReference>
<keyword evidence="4" id="KW-0410">Iron transport</keyword>
<dbReference type="PANTHER" id="PTHR42771:SF2">
    <property type="entry name" value="IRON(3+)-HYDROXAMATE IMPORT ATP-BINDING PROTEIN FHUC"/>
    <property type="match status" value="1"/>
</dbReference>
<evidence type="ECO:0000256" key="4">
    <source>
        <dbReference type="ARBA" id="ARBA00022496"/>
    </source>
</evidence>
<dbReference type="STRING" id="1291052.FC18_GL000253"/>
<comment type="caution">
    <text evidence="9">The sequence shown here is derived from an EMBL/GenBank/DDBJ whole genome shotgun (WGS) entry which is preliminary data.</text>
</comment>
<keyword evidence="6" id="KW-0406">Ion transport</keyword>
<evidence type="ECO:0000313" key="9">
    <source>
        <dbReference type="EMBL" id="KRM54449.1"/>
    </source>
</evidence>
<keyword evidence="2" id="KW-0813">Transport</keyword>
<dbReference type="GO" id="GO:0005886">
    <property type="term" value="C:plasma membrane"/>
    <property type="evidence" value="ECO:0007669"/>
    <property type="project" value="UniProtKB-SubCell"/>
</dbReference>
<keyword evidence="10" id="KW-1185">Reference proteome</keyword>
<evidence type="ECO:0000256" key="3">
    <source>
        <dbReference type="ARBA" id="ARBA00022475"/>
    </source>
</evidence>
<dbReference type="EMBL" id="AYYO01000055">
    <property type="protein sequence ID" value="KRM54449.1"/>
    <property type="molecule type" value="Genomic_DNA"/>
</dbReference>
<evidence type="ECO:0000256" key="7">
    <source>
        <dbReference type="ARBA" id="ARBA00023136"/>
    </source>
</evidence>
<dbReference type="PATRIC" id="fig|1291052.5.peg.262"/>
<sequence length="286" mass="33396">MVYLEDFTLANEDQEWEFFIAQKSRAYSNYYPFQLFPVKQVPTLTFEPITILYGDNGSGKSSLLNVIAEKLGLKRGALYNRSSFFEDYLALCNYTMHVPLPEDSAIITSDEIFNYMLDLRALNQGIDNKRDEMFKDYLDHKFGTVEYHDLSDYDELKKTLETRRKTQSRYVRDNLQKNVVEHSNGESAMQFFTERIQDNQLYLLDEPENSLSPARQQELVQLLTDSARFFGCQFIIATHSPFVLALPGAKIYDLDTVPVVTKKWTDLPEVQVYAEFFRKHADQFEQ</sequence>
<dbReference type="InterPro" id="IPR051535">
    <property type="entry name" value="Siderophore_ABC-ATPase"/>
</dbReference>
<dbReference type="InterPro" id="IPR003959">
    <property type="entry name" value="ATPase_AAA_core"/>
</dbReference>
<dbReference type="CDD" id="cd00267">
    <property type="entry name" value="ABC_ATPase"/>
    <property type="match status" value="1"/>
</dbReference>